<dbReference type="InterPro" id="IPR006162">
    <property type="entry name" value="Ppantetheine_attach_site"/>
</dbReference>
<sequence>MYADAYWHLVATTYALRKPLQHARIACSLDFTQDSIPFVAALARMGAAVNWAIDDLNQENDHFNTLLDTGVVLGPQASLSGFGPDGIHANFRLSGGSNGSAADRQSSSLDNDAPLSQQARQFLEHLVRAFQNMDSAAQNSPANDGNDKEPIPFGEGMAEFDAAAPAKNDVNEFTSTVQLPFGPSFDAAVAASVAWAATVCMYTCSKEAAFATLNKGHWSRFETSFDDAELTGLLILRNQLTSKDGLSVPESKLGNDQTALIFGDQENTPSIAREFTAVAHFKQTGNQEFLVGVSARSSHIASKYAKWMAEEFASKLQLLAMDGITSTTGRLLKISAKQQEYLRQDLVRGSDADTDFKYAHECLTSHDQNLVAIQPSDGADTHDTGITYSYARVESLSNRLAHLLRSRGLSPNATNTDARSVALIVTRSPEFIIAMFGVLKAGLAFIPIEASTPPDRISYILDATRPLAVCTTNQAHFAVPRDYQENVVLLDALKDRNDIPTQPLPCLIKPDFLAYTIFTSGSTGHPKGVQINHSGIATRALNHPIMNHLGPNIRMLQTFTVGFDACLEEIFHALHAGATLVLWGRDNIAKVMKSVDTIMITPTGLQSLDPTDYPNLKAICVGGEACQTPVVEKWGGKVHLYSDYGPTEATMVCMCTDRLVSGSRITLGRPLANTRIYIVDEELNELPIGVMGRLFIGGVGIARGYLNRPDLNSTKFLPDLMKSDERMYDSGDLGRWLDCDQVAYLGRSDDQVKLKGYRVELDEISAAMAKHPEITGAAAIVRNGKTLLGFYTPKEVQPDKLASFLSAALPSYMIPSVLYGLDKMPVNVNGKTDKKALQQIEIQEKPTEKTTTTTESKIAQVWAEVLGVPLESVGRSMTFFELGGDSISAIRVAAKCKALGLGVTTALLFKYPTLSQLAVAAPVVAEPVGTTTQNEPVTGPVPLTPVAWEFFKHEWKDMNQYNQGFLLKPSKFISIDALQTAIKQLVIHHDMLRTRFIKNAETQKWSQHILPVAEDGLLNVSEVQLHSFRDLDARIKSDNESLSITHGPIYIARLYTVPDQAEVSQRLLFTAHHTIVDLVSWRILLDDLESLISGRTLEPKTVSFKAWAEGMVQQAEKYDPELWREYVRVDSEASFGQPGSSPESPRVFTHQLSLDETTSAQLNTANLCYNTNIQDLALAALTCSFAEMKDANGVSVNSFCINLEGHGREPWSNEIDVSNTVGWFTSGFPVRFEADTQSPDIRNVILQVKNKIRSVPDKGLSYGAIKYLAKPTLANHYIQRAEGSNMWEFNYLGKFQSLVDGKSLFAIENMDEDEFFGCNDSLPHAGAIQCIHKNDRLCITYRGEDWFFSSANIQILFQGWVKWMNAIVLHCLDPLTIGGLTLSDMPLVGSTGRLEQVEIALKTGLGMDPRDVEDVYPLTPLQAGFIAAMIKDPSAYTVQAVYDFKGNFQLSKFCSAWKAVAKNHTILRTAFVSTGDGLFQVVLKKDYSEWTTEANVWSAAEVENKSTSFLEVDRVRGFNLGDHSMQRFHSVTLSDGRTRLFWTQHHSVSDAWSDPIIFSDLMTAYQGQTLEPAIPFREHVEWAMNIPQEESQSFWSRSMKNMQDAGAIKLPKPEPALTPVIRVAGTSQVVNMPMLSSSAQKYGFTLNTLLRLAWAVTLKQYTRNENVVFGSVVSGREKGINGIDRMVGMLINTIPVPVTLQSGKTVKDALNDLQGFAGESTDHAHCGLIDIKRWANLENSKGMFDSLFVFESYPTLSSDASSGLEFTNVSVKEYVDYPLCTVFRSEGDTYRAIIAYHTDFVEEPIVQNMLDKFVKVLEEIQNHLSGASKGALYVDDLESLTAQQEDLILKTCTGSTRDSEFQFVHHGFESCAKRYPDNIALEWGQDTMTYGELNALANGLAASLTKIGVRANHCVAVFMNRSMVFPACLIGVLKAGGTIVTIDSGFPAERVSSILADSGAMAVVTVSQLSETLNQINSLLPSVCVDAVTAQDSFSPLAAQLVSPDDIFLIVYTSGSTGKPKGVPVKHCSACNTICDVSHRLGYRRGFRTAQCLAISFTASAIETWCPLSQGATLVIHQEDLIETVSKVQTLFITPTGLSRLGDPAKFPNLQFVQVAGEVCSIELKNLWASAVSFSCVYGCSEIGLMTAQDYQSMDDNFVGSRPIANTSIKILDKNFKQVPVGVTGEIYVTGVGVSNGYMNLPKLTAEKFLPDPTSKAASLMFRTADLGCMHPNGRLQVIGRDDDVVKLKGFRIELGEIVVAAKKHSLVTAAAAVVKDKSFLALFYTPKHVEMEELRELLAISLPTYMVPSVLVGLESMPTNVNGKLDRKALSEMNLDSTKADLETLTEKHMAAIWADVLNVPFDSIGRSTSFFEIGGDSIRAITVLSRARQIGLHFTVSDLFKAQTLSRIAAFAEKNDKVAEFKKPEEEARLSEKDLREIQLDIWPCLAIEGNYDAYQVTALQNGMVAATIIDRSAYVEQFPFDCTEKVDISRLQTAYQAILLKHDILRTAFVSISSGIRQILHEDVSDTINVVTGVALASFLEMDKRRGFTTADRRWIRLTLLTDDPKDCIVITASHAVYDGWCHPFIVQDLISAYNGESIPVRPPFKSVVNYVQSREPVLSEVFWRNYLDGYEPNGSLSFGTTGSVSNKNGPENKACTIPMDAIQQACKSANVTPAILLKAAWAITLRKYLRGDAVCFGQIVSGRDVPIPGAEMIVGPLMNGVPCYVKFKEDVSIQTLLNELQNDHMKMSEHSHTSVTDIQRWLGVKGDGRLFSTMFVFENLSEDPRYSAHRSTFFKAVEIPNYSGESDVYPIEIYSWPQEDGLLFSAKFKSGVLSRNAVAQLLLDLDYSIRKVVDAITNRDGKMDDWSLCEEQEKFLREVSVGPTVSMPFELAQDAFHSICQHNGNEIALDDGTRRVTYSELDAKSNQIAHYLNELRLTKGSIVALIVTRSIEFVAGILGIMKSGCAFLPIEASTPGDRIEYMLAESQASMVLATSKSKSAIPASFIGHIFVLDNIPETLPSQPTTATVSASDLAYIIFTSGTTGLPKGVLIEHSGIVGRILIHPIAKHLGPGVRMSQTFTVGFDACLQEVFLALFTGSVLVMREKTEFWDLLSNVDVLSISPTGLQSINPSDFPNIKVVLSGAEACPQSLVDRWGRHTILYSDYGPTETTISAMCTQRLEPGMQVTLGKPFPNTRIYIVDSNLKQVPAGVTGRIFIAGIGMAAGYLNKPELTAQKFLPDIHFPEGIMYDTGDLGRWLENGEVSFQGRSDDQVKVKGYRIELDEISSALSTYPGIIAAATLLKKNGTLVSFVAPDTIDVNAVQAYISKVLPHYMVPSHLISLAKMPMTVNGKTDKKALESIKTNTVVDAAQNEHEKQIAEVWAEVLSITASSIGRHVTFFELGGDSLSAIRACHGLKRIGFEISVAQLFAAQSLAKVADLCKKSETNVSVSVKDTDLSEDLKYLDPENAEYEFCTITDQARQEVLQDWPTLHLSEGFEAYPASPMQSAMVISTAKNPSAYVNQCTFHLPKDFSLERMRHALAMVLLKRDVLRTSFVIVQNAGVVQVLPNVMATVSISKSDASLSEFRMADETQGFHLGEPLWIRIAIVQNKYLVLTIHHALYDGWSLSMIQQDIINCYDGENLVERPSFRNFINHLESQRRALNVDEFWKAYLKGIETPSQALMQSIGTSTASLIDLGVKCRNPFNAIQIASKSAGVTMAVFLKGAWAITLRRFTNRKDIVFGQVISGRDVNLQGVDRILGPTINTVPCRVQIKESLMIHEFLQAIQEDYGKMLPYSNIGLVELQNLSGLSADNRIFNTLFVFESLPTSSSATSSSFVPVEEEVWDVKSRSYDFELAIYPTESVLYARAKIDDSKIAASSAKRILDEFDATVSRMVELSKASAPATINDVRLSKSESSRVLSFSGSTDTVKATYELFHRGFEDQARVTPSTVAIEFRGKQLTYQELDAKANGLANILREKGVSHRDKVGLFVSRSIEMVVGLYATLKAGATYVPLDASFPAERLATMVNEAGCSVILFMDEHLRTLCEVTAKVSSPSLALISISHALSCDNELLNTSKPSEISSGQDTCFIAFTSGSTGKPKGVQAHHAGISRLYDEPLKCQKIQHGMRVAQFLAIGFDGAQMEIFMTLSRGATLVLRDDMRLLETIQSVDVLRITPTGLAQFNPDDLPNLKIVFSIGEMLSSSLAEKWASRVELINMYGPTETSVTAVGKVISPEDSVVTVGRPMRGTYAYVLDEQKQVVPCGILGEVYIGGTCVTNGYINSKELNAERFVPNPYTGKGLMYKTGDTGRWLENGELQILGRIDNQVKLRGYRIELEEIENAMCSCAGVIAACAVVKDNVLAAFYTESATVEVANMRASLQLALPHYMVPTRFIVVDEMPLNSNGKTDRNKLKLISIPSAVDDQGISEGVPEELSSAERALAAIWAQILKLEVGSIHRTTSFFEVGGDSLSVIMMTLRANASAEFTFSSKNVFSTPKLCDLAVFSKNPTPMRALRESTPSRLSLKTRYRILCFHGAGTSSKIFDAQTLGIQNALPDAEFIFMDGCKETTHTEDGVKRFFNGPYFKWWTPNMFGRTLGIGKAVDQVVQQMNSLGPIDGILGFSQGAELVLHLDAMAANGKIPRSWKFSILLSCCHGLNAWAVDGRKSCASPSLHVSGSKAERFLASRAVTCYDKKKVQMLMHDMGHQIPQSGAFVVQFEEAVRSILREV</sequence>
<feature type="domain" description="Carrier" evidence="4">
    <location>
        <begin position="849"/>
        <end position="925"/>
    </location>
</feature>
<proteinExistence type="predicted"/>
<dbReference type="PANTHER" id="PTHR45527:SF1">
    <property type="entry name" value="FATTY ACID SYNTHASE"/>
    <property type="match status" value="1"/>
</dbReference>
<evidence type="ECO:0000259" key="4">
    <source>
        <dbReference type="PROSITE" id="PS50075"/>
    </source>
</evidence>
<dbReference type="CDD" id="cd05930">
    <property type="entry name" value="A_NRPS"/>
    <property type="match status" value="3"/>
</dbReference>
<dbReference type="InterPro" id="IPR029058">
    <property type="entry name" value="AB_hydrolase_fold"/>
</dbReference>
<dbReference type="GO" id="GO:0044550">
    <property type="term" value="P:secondary metabolite biosynthetic process"/>
    <property type="evidence" value="ECO:0007669"/>
    <property type="project" value="TreeGrafter"/>
</dbReference>
<dbReference type="PANTHER" id="PTHR45527">
    <property type="entry name" value="NONRIBOSOMAL PEPTIDE SYNTHETASE"/>
    <property type="match status" value="1"/>
</dbReference>
<dbReference type="CDD" id="cd19545">
    <property type="entry name" value="FUM14_C_NRPS-like"/>
    <property type="match status" value="1"/>
</dbReference>
<dbReference type="InterPro" id="IPR036736">
    <property type="entry name" value="ACP-like_sf"/>
</dbReference>
<keyword evidence="1" id="KW-0596">Phosphopantetheine</keyword>
<evidence type="ECO:0000256" key="2">
    <source>
        <dbReference type="ARBA" id="ARBA00022553"/>
    </source>
</evidence>
<dbReference type="SUPFAM" id="SSF52777">
    <property type="entry name" value="CoA-dependent acyltransferases"/>
    <property type="match status" value="8"/>
</dbReference>
<dbReference type="Gene3D" id="3.30.559.10">
    <property type="entry name" value="Chloramphenicol acetyltransferase-like domain"/>
    <property type="match status" value="4"/>
</dbReference>
<dbReference type="Gene3D" id="3.40.50.1820">
    <property type="entry name" value="alpha/beta hydrolase"/>
    <property type="match status" value="1"/>
</dbReference>
<dbReference type="CDD" id="cd19542">
    <property type="entry name" value="CT_NRPS-like"/>
    <property type="match status" value="1"/>
</dbReference>
<dbReference type="PROSITE" id="PS50075">
    <property type="entry name" value="CARRIER"/>
    <property type="match status" value="4"/>
</dbReference>
<dbReference type="InterPro" id="IPR010071">
    <property type="entry name" value="AA_adenyl_dom"/>
</dbReference>
<dbReference type="Pfam" id="PF00668">
    <property type="entry name" value="Condensation"/>
    <property type="match status" value="4"/>
</dbReference>
<feature type="domain" description="Carrier" evidence="4">
    <location>
        <begin position="2342"/>
        <end position="2418"/>
    </location>
</feature>
<dbReference type="EMBL" id="QEAP01000145">
    <property type="protein sequence ID" value="TPX74085.1"/>
    <property type="molecule type" value="Genomic_DNA"/>
</dbReference>
<organism evidence="5 6">
    <name type="scientific">Chytriomyces confervae</name>
    <dbReference type="NCBI Taxonomy" id="246404"/>
    <lineage>
        <taxon>Eukaryota</taxon>
        <taxon>Fungi</taxon>
        <taxon>Fungi incertae sedis</taxon>
        <taxon>Chytridiomycota</taxon>
        <taxon>Chytridiomycota incertae sedis</taxon>
        <taxon>Chytridiomycetes</taxon>
        <taxon>Chytridiales</taxon>
        <taxon>Chytriomycetaceae</taxon>
        <taxon>Chytriomyces</taxon>
    </lineage>
</organism>
<dbReference type="SUPFAM" id="SSF56801">
    <property type="entry name" value="Acetyl-CoA synthetase-like"/>
    <property type="match status" value="4"/>
</dbReference>
<keyword evidence="2" id="KW-0597">Phosphoprotein</keyword>
<dbReference type="Gene3D" id="3.40.50.12780">
    <property type="entry name" value="N-terminal domain of ligase-like"/>
    <property type="match status" value="4"/>
</dbReference>
<dbReference type="InterPro" id="IPR000873">
    <property type="entry name" value="AMP-dep_synth/lig_dom"/>
</dbReference>
<keyword evidence="6" id="KW-1185">Reference proteome</keyword>
<dbReference type="InterPro" id="IPR009081">
    <property type="entry name" value="PP-bd_ACP"/>
</dbReference>
<dbReference type="STRING" id="246404.A0A507FEA5"/>
<feature type="domain" description="Carrier" evidence="4">
    <location>
        <begin position="4435"/>
        <end position="4512"/>
    </location>
</feature>
<keyword evidence="3" id="KW-0436">Ligase</keyword>
<dbReference type="InterPro" id="IPR023213">
    <property type="entry name" value="CAT-like_dom_sf"/>
</dbReference>
<dbReference type="Pfam" id="PF00550">
    <property type="entry name" value="PP-binding"/>
    <property type="match status" value="4"/>
</dbReference>
<dbReference type="PROSITE" id="PS00455">
    <property type="entry name" value="AMP_BINDING"/>
    <property type="match status" value="3"/>
</dbReference>
<dbReference type="InterPro" id="IPR042099">
    <property type="entry name" value="ANL_N_sf"/>
</dbReference>
<dbReference type="Gene3D" id="3.30.300.30">
    <property type="match status" value="4"/>
</dbReference>
<dbReference type="GO" id="GO:0005737">
    <property type="term" value="C:cytoplasm"/>
    <property type="evidence" value="ECO:0007669"/>
    <property type="project" value="TreeGrafter"/>
</dbReference>
<gene>
    <name evidence="5" type="ORF">CcCBS67573_g04639</name>
</gene>
<protein>
    <recommendedName>
        <fullName evidence="4">Carrier domain-containing protein</fullName>
    </recommendedName>
</protein>
<dbReference type="Gene3D" id="1.10.1200.10">
    <property type="entry name" value="ACP-like"/>
    <property type="match status" value="4"/>
</dbReference>
<evidence type="ECO:0000313" key="5">
    <source>
        <dbReference type="EMBL" id="TPX74085.1"/>
    </source>
</evidence>
<dbReference type="InterPro" id="IPR005645">
    <property type="entry name" value="FSH-like_dom"/>
</dbReference>
<dbReference type="GO" id="GO:0031177">
    <property type="term" value="F:phosphopantetheine binding"/>
    <property type="evidence" value="ECO:0007669"/>
    <property type="project" value="InterPro"/>
</dbReference>
<dbReference type="OrthoDB" id="4920779at2759"/>
<comment type="caution">
    <text evidence="5">The sequence shown here is derived from an EMBL/GenBank/DDBJ whole genome shotgun (WGS) entry which is preliminary data.</text>
</comment>
<feature type="domain" description="Carrier" evidence="4">
    <location>
        <begin position="3372"/>
        <end position="3448"/>
    </location>
</feature>
<dbReference type="InterPro" id="IPR020845">
    <property type="entry name" value="AMP-binding_CS"/>
</dbReference>
<evidence type="ECO:0000256" key="1">
    <source>
        <dbReference type="ARBA" id="ARBA00022450"/>
    </source>
</evidence>
<dbReference type="SUPFAM" id="SSF47336">
    <property type="entry name" value="ACP-like"/>
    <property type="match status" value="4"/>
</dbReference>
<dbReference type="SMART" id="SM00823">
    <property type="entry name" value="PKS_PP"/>
    <property type="match status" value="3"/>
</dbReference>
<dbReference type="Pfam" id="PF00501">
    <property type="entry name" value="AMP-binding"/>
    <property type="match status" value="4"/>
</dbReference>
<name>A0A507FEA5_9FUNG</name>
<dbReference type="InterPro" id="IPR001242">
    <property type="entry name" value="Condensation_dom"/>
</dbReference>
<accession>A0A507FEA5</accession>
<dbReference type="InterPro" id="IPR020806">
    <property type="entry name" value="PKS_PP-bd"/>
</dbReference>
<dbReference type="Pfam" id="PF03959">
    <property type="entry name" value="FSH1"/>
    <property type="match status" value="1"/>
</dbReference>
<dbReference type="InterPro" id="IPR045851">
    <property type="entry name" value="AMP-bd_C_sf"/>
</dbReference>
<dbReference type="GO" id="GO:0016874">
    <property type="term" value="F:ligase activity"/>
    <property type="evidence" value="ECO:0007669"/>
    <property type="project" value="UniProtKB-KW"/>
</dbReference>
<evidence type="ECO:0000313" key="6">
    <source>
        <dbReference type="Proteomes" id="UP000320333"/>
    </source>
</evidence>
<dbReference type="FunFam" id="3.40.50.980:FF:000001">
    <property type="entry name" value="Non-ribosomal peptide synthetase"/>
    <property type="match status" value="1"/>
</dbReference>
<dbReference type="Gene3D" id="3.30.559.30">
    <property type="entry name" value="Nonribosomal peptide synthetase, condensation domain"/>
    <property type="match status" value="4"/>
</dbReference>
<dbReference type="NCBIfam" id="NF003417">
    <property type="entry name" value="PRK04813.1"/>
    <property type="match status" value="5"/>
</dbReference>
<dbReference type="PROSITE" id="PS00012">
    <property type="entry name" value="PHOSPHOPANTETHEINE"/>
    <property type="match status" value="2"/>
</dbReference>
<reference evidence="5 6" key="1">
    <citation type="journal article" date="2019" name="Sci. Rep.">
        <title>Comparative genomics of chytrid fungi reveal insights into the obligate biotrophic and pathogenic lifestyle of Synchytrium endobioticum.</title>
        <authorList>
            <person name="van de Vossenberg B.T.L.H."/>
            <person name="Warris S."/>
            <person name="Nguyen H.D.T."/>
            <person name="van Gent-Pelzer M.P.E."/>
            <person name="Joly D.L."/>
            <person name="van de Geest H.C."/>
            <person name="Bonants P.J.M."/>
            <person name="Smith D.S."/>
            <person name="Levesque C.A."/>
            <person name="van der Lee T.A.J."/>
        </authorList>
    </citation>
    <scope>NUCLEOTIDE SEQUENCE [LARGE SCALE GENOMIC DNA]</scope>
    <source>
        <strain evidence="5 6">CBS 675.73</strain>
    </source>
</reference>
<dbReference type="NCBIfam" id="TIGR01733">
    <property type="entry name" value="AA-adenyl-dom"/>
    <property type="match status" value="3"/>
</dbReference>
<evidence type="ECO:0000256" key="3">
    <source>
        <dbReference type="ARBA" id="ARBA00022598"/>
    </source>
</evidence>
<dbReference type="Proteomes" id="UP000320333">
    <property type="component" value="Unassembled WGS sequence"/>
</dbReference>
<dbReference type="GO" id="GO:0043041">
    <property type="term" value="P:amino acid activation for nonribosomal peptide biosynthetic process"/>
    <property type="evidence" value="ECO:0007669"/>
    <property type="project" value="TreeGrafter"/>
</dbReference>